<dbReference type="KEGG" id="lamb:KBB96_00040"/>
<dbReference type="PANTHER" id="PTHR42899">
    <property type="entry name" value="SPERMATOGENESIS-ASSOCIATED PROTEIN 20"/>
    <property type="match status" value="1"/>
</dbReference>
<evidence type="ECO:0000259" key="1">
    <source>
        <dbReference type="Pfam" id="PF03190"/>
    </source>
</evidence>
<dbReference type="PANTHER" id="PTHR42899:SF1">
    <property type="entry name" value="SPERMATOGENESIS-ASSOCIATED PROTEIN 20"/>
    <property type="match status" value="1"/>
</dbReference>
<dbReference type="AlphaFoldDB" id="A0A975G9Q1"/>
<sequence length="725" mass="77192">MRYFPVLPRLVAAASGIVLLSGLPACRKSASAALPAAVPVDIAPELLANGLASSPSTFLADQASSPVHWQPWSRETLERARRADRLVFAVFALPQQAESLSVLKAIHAESSLVSDLNSNFVPVLVDSDACRETGLLAASLCSEIKQPFSMPLFVWMTPDGNPVAWIPAKARKGGLRELCEQSSSVVARMWRESAESHAYILGNSKSDNAARAERLAKAATLVPAADAAQDGLRAIRQLSSFYDAGSHSFDNAGGLFPAAGLEVFSSALLVKGIPADIAGRCREASEGLSEDLSSSAMLDPLDGCIYSARWGGGWDLPSFTRDCPNHARALVALACAARTAKQPQLVHQLIAGLNFAEKNYAASEGLFALGRQDLQPRENWLWSLDQLEKALSPEELKVWTAVSGLKNLGNIPAESDPNRDQFRRNSLAVKVAPETVAAKLGLTPEVAREQFESGRRKILKLRQDRGGAADGDSRPHAVATFRMVSAYAAAFSLTGDPVWKKKAVETFDRACGTFGRDSELRLFPGKDDIVGEGRAFLYGVAIQAGLDVAEITLDPAPVDWSEKTATTAGKFLEGANLREVVPAAALVDVPVADRTMIYDDSSAGLLAGAEARLSRLGRKLPEAYATAVVPLPKDAVDSPIVHADLLQAFLMRQYAPVVLVAPDAAPALKEAVCRLPLRMALRRMAAVSDEVPAGQVKILFPDGTSKAASTPDMLGAVILAGGPAR</sequence>
<proteinExistence type="predicted"/>
<organism evidence="2 3">
    <name type="scientific">Luteolibacter ambystomatis</name>
    <dbReference type="NCBI Taxonomy" id="2824561"/>
    <lineage>
        <taxon>Bacteria</taxon>
        <taxon>Pseudomonadati</taxon>
        <taxon>Verrucomicrobiota</taxon>
        <taxon>Verrucomicrobiia</taxon>
        <taxon>Verrucomicrobiales</taxon>
        <taxon>Verrucomicrobiaceae</taxon>
        <taxon>Luteolibacter</taxon>
    </lineage>
</organism>
<dbReference type="InterPro" id="IPR024705">
    <property type="entry name" value="Ssp411"/>
</dbReference>
<dbReference type="SUPFAM" id="SSF52833">
    <property type="entry name" value="Thioredoxin-like"/>
    <property type="match status" value="1"/>
</dbReference>
<evidence type="ECO:0000313" key="3">
    <source>
        <dbReference type="Proteomes" id="UP000676169"/>
    </source>
</evidence>
<protein>
    <submittedName>
        <fullName evidence="2">DUF255 domain-containing protein</fullName>
    </submittedName>
</protein>
<dbReference type="Pfam" id="PF03190">
    <property type="entry name" value="Thioredox_DsbH"/>
    <property type="match status" value="1"/>
</dbReference>
<feature type="domain" description="Spermatogenesis-associated protein 20-like TRX" evidence="1">
    <location>
        <begin position="49"/>
        <end position="195"/>
    </location>
</feature>
<dbReference type="RefSeq" id="WP_211631444.1">
    <property type="nucleotide sequence ID" value="NZ_CP073100.1"/>
</dbReference>
<dbReference type="InterPro" id="IPR036249">
    <property type="entry name" value="Thioredoxin-like_sf"/>
</dbReference>
<dbReference type="EMBL" id="CP073100">
    <property type="protein sequence ID" value="QUE51305.1"/>
    <property type="molecule type" value="Genomic_DNA"/>
</dbReference>
<dbReference type="Gene3D" id="3.40.30.10">
    <property type="entry name" value="Glutaredoxin"/>
    <property type="match status" value="1"/>
</dbReference>
<reference evidence="2" key="1">
    <citation type="submission" date="2021-04" db="EMBL/GenBank/DDBJ databases">
        <title>Luteolibacter sp. 32A isolated from the skin of an Anderson's salamander (Ambystoma andersonii).</title>
        <authorList>
            <person name="Spergser J."/>
            <person name="Busse H.-J."/>
        </authorList>
    </citation>
    <scope>NUCLEOTIDE SEQUENCE</scope>
    <source>
        <strain evidence="2">32A</strain>
    </source>
</reference>
<gene>
    <name evidence="2" type="ORF">KBB96_00040</name>
</gene>
<accession>A0A975G9Q1</accession>
<name>A0A975G9Q1_9BACT</name>
<dbReference type="InterPro" id="IPR004879">
    <property type="entry name" value="Ssp411-like_TRX"/>
</dbReference>
<keyword evidence="3" id="KW-1185">Reference proteome</keyword>
<dbReference type="InterPro" id="IPR008928">
    <property type="entry name" value="6-hairpin_glycosidase_sf"/>
</dbReference>
<dbReference type="Proteomes" id="UP000676169">
    <property type="component" value="Chromosome"/>
</dbReference>
<dbReference type="SUPFAM" id="SSF48208">
    <property type="entry name" value="Six-hairpin glycosidases"/>
    <property type="match status" value="1"/>
</dbReference>
<evidence type="ECO:0000313" key="2">
    <source>
        <dbReference type="EMBL" id="QUE51305.1"/>
    </source>
</evidence>
<dbReference type="GO" id="GO:0005975">
    <property type="term" value="P:carbohydrate metabolic process"/>
    <property type="evidence" value="ECO:0007669"/>
    <property type="project" value="InterPro"/>
</dbReference>